<evidence type="ECO:0000313" key="4">
    <source>
        <dbReference type="Proteomes" id="UP001231189"/>
    </source>
</evidence>
<dbReference type="InterPro" id="IPR036047">
    <property type="entry name" value="F-box-like_dom_sf"/>
</dbReference>
<proteinExistence type="predicted"/>
<evidence type="ECO:0000313" key="3">
    <source>
        <dbReference type="EMBL" id="KAK1615259.1"/>
    </source>
</evidence>
<evidence type="ECO:0000256" key="1">
    <source>
        <dbReference type="SAM" id="MobiDB-lite"/>
    </source>
</evidence>
<dbReference type="CDD" id="cd22157">
    <property type="entry name" value="F-box_AtFBW1-like"/>
    <property type="match status" value="1"/>
</dbReference>
<dbReference type="PANTHER" id="PTHR32133:SF403">
    <property type="entry name" value="F-BOX DOMAIN-CONTAINING PROTEIN"/>
    <property type="match status" value="1"/>
</dbReference>
<feature type="compositionally biased region" description="Gly residues" evidence="1">
    <location>
        <begin position="290"/>
        <end position="299"/>
    </location>
</feature>
<feature type="domain" description="F-box" evidence="2">
    <location>
        <begin position="13"/>
        <end position="56"/>
    </location>
</feature>
<comment type="caution">
    <text evidence="3">The sequence shown here is derived from an EMBL/GenBank/DDBJ whole genome shotgun (WGS) entry which is preliminary data.</text>
</comment>
<dbReference type="Pfam" id="PF00646">
    <property type="entry name" value="F-box"/>
    <property type="match status" value="1"/>
</dbReference>
<dbReference type="Proteomes" id="UP001231189">
    <property type="component" value="Unassembled WGS sequence"/>
</dbReference>
<dbReference type="AlphaFoldDB" id="A0AAD8VQB5"/>
<sequence length="317" mass="34969">MAPAPALRLTESPPDELIEEILLRLPPDEPSCLLRASLVCKPWRRIISHRRFRRRLHELHGRPPVLGFLRNNPKAVKDFVATTASAFSLAVPGDYLALDYRHGRALLLDMVPGWGELVLWDPITGDQESVPLPEAMWDNTFQGDNPTAAIVCAAAGCDHRGCHGRRPFHLVMVYSDTIGFQNGYQDEEDLEWVTWACSYSSETGEWGDVSCIQDSAVDFRLHPEETAAPSVRRGRFESLRFWSQAGRRARVIKSPSKQVSALVNITAPATPLDGSTSTATASRSEDPLGEEGGAAGGRGEACRRRNGKGIEDFRIAV</sequence>
<dbReference type="InterPro" id="IPR001810">
    <property type="entry name" value="F-box_dom"/>
</dbReference>
<dbReference type="Gene3D" id="1.20.1280.50">
    <property type="match status" value="1"/>
</dbReference>
<evidence type="ECO:0000259" key="2">
    <source>
        <dbReference type="SMART" id="SM00256"/>
    </source>
</evidence>
<keyword evidence="4" id="KW-1185">Reference proteome</keyword>
<protein>
    <recommendedName>
        <fullName evidence="2">F-box domain-containing protein</fullName>
    </recommendedName>
</protein>
<organism evidence="3 4">
    <name type="scientific">Lolium multiflorum</name>
    <name type="common">Italian ryegrass</name>
    <name type="synonym">Lolium perenne subsp. multiflorum</name>
    <dbReference type="NCBI Taxonomy" id="4521"/>
    <lineage>
        <taxon>Eukaryota</taxon>
        <taxon>Viridiplantae</taxon>
        <taxon>Streptophyta</taxon>
        <taxon>Embryophyta</taxon>
        <taxon>Tracheophyta</taxon>
        <taxon>Spermatophyta</taxon>
        <taxon>Magnoliopsida</taxon>
        <taxon>Liliopsida</taxon>
        <taxon>Poales</taxon>
        <taxon>Poaceae</taxon>
        <taxon>BOP clade</taxon>
        <taxon>Pooideae</taxon>
        <taxon>Poodae</taxon>
        <taxon>Poeae</taxon>
        <taxon>Poeae Chloroplast Group 2 (Poeae type)</taxon>
        <taxon>Loliodinae</taxon>
        <taxon>Loliinae</taxon>
        <taxon>Lolium</taxon>
    </lineage>
</organism>
<gene>
    <name evidence="3" type="ORF">QYE76_020776</name>
</gene>
<feature type="compositionally biased region" description="Polar residues" evidence="1">
    <location>
        <begin position="273"/>
        <end position="282"/>
    </location>
</feature>
<dbReference type="PANTHER" id="PTHR32133">
    <property type="entry name" value="OS07G0120400 PROTEIN"/>
    <property type="match status" value="1"/>
</dbReference>
<name>A0AAD8VQB5_LOLMU</name>
<reference evidence="3" key="1">
    <citation type="submission" date="2023-07" db="EMBL/GenBank/DDBJ databases">
        <title>A chromosome-level genome assembly of Lolium multiflorum.</title>
        <authorList>
            <person name="Chen Y."/>
            <person name="Copetti D."/>
            <person name="Kolliker R."/>
            <person name="Studer B."/>
        </authorList>
    </citation>
    <scope>NUCLEOTIDE SEQUENCE</scope>
    <source>
        <strain evidence="3">02402/16</strain>
        <tissue evidence="3">Leaf</tissue>
    </source>
</reference>
<dbReference type="EMBL" id="JAUUTY010000006">
    <property type="protein sequence ID" value="KAK1615259.1"/>
    <property type="molecule type" value="Genomic_DNA"/>
</dbReference>
<dbReference type="SUPFAM" id="SSF81383">
    <property type="entry name" value="F-box domain"/>
    <property type="match status" value="1"/>
</dbReference>
<feature type="region of interest" description="Disordered" evidence="1">
    <location>
        <begin position="268"/>
        <end position="305"/>
    </location>
</feature>
<accession>A0AAD8VQB5</accession>
<dbReference type="SMART" id="SM00256">
    <property type="entry name" value="FBOX"/>
    <property type="match status" value="1"/>
</dbReference>